<feature type="compositionally biased region" description="Pro residues" evidence="1">
    <location>
        <begin position="81"/>
        <end position="92"/>
    </location>
</feature>
<organism evidence="2 3">
    <name type="scientific">Microbispora rosea</name>
    <dbReference type="NCBI Taxonomy" id="58117"/>
    <lineage>
        <taxon>Bacteria</taxon>
        <taxon>Bacillati</taxon>
        <taxon>Actinomycetota</taxon>
        <taxon>Actinomycetes</taxon>
        <taxon>Streptosporangiales</taxon>
        <taxon>Streptosporangiaceae</taxon>
        <taxon>Microbispora</taxon>
    </lineage>
</organism>
<protein>
    <submittedName>
        <fullName evidence="2">Uncharacterized protein</fullName>
    </submittedName>
</protein>
<feature type="compositionally biased region" description="Pro residues" evidence="1">
    <location>
        <begin position="266"/>
        <end position="275"/>
    </location>
</feature>
<dbReference type="AlphaFoldDB" id="A0A1N7GHQ6"/>
<reference evidence="3" key="1">
    <citation type="submission" date="2017-01" db="EMBL/GenBank/DDBJ databases">
        <authorList>
            <person name="Varghese N."/>
            <person name="Submissions S."/>
        </authorList>
    </citation>
    <scope>NUCLEOTIDE SEQUENCE [LARGE SCALE GENOMIC DNA]</scope>
    <source>
        <strain evidence="3">ATCC 12950</strain>
    </source>
</reference>
<gene>
    <name evidence="2" type="ORF">SAMN05421833_12919</name>
</gene>
<feature type="compositionally biased region" description="Low complexity" evidence="1">
    <location>
        <begin position="135"/>
        <end position="160"/>
    </location>
</feature>
<dbReference type="Proteomes" id="UP000186096">
    <property type="component" value="Unassembled WGS sequence"/>
</dbReference>
<feature type="non-terminal residue" evidence="2">
    <location>
        <position position="300"/>
    </location>
</feature>
<evidence type="ECO:0000313" key="2">
    <source>
        <dbReference type="EMBL" id="SIS12056.1"/>
    </source>
</evidence>
<dbReference type="EMBL" id="FTNI01000029">
    <property type="protein sequence ID" value="SIS12056.1"/>
    <property type="molecule type" value="Genomic_DNA"/>
</dbReference>
<dbReference type="AntiFam" id="ANF00057">
    <property type="entry name" value="Translation of E. coli type CRISPR repeat"/>
</dbReference>
<proteinExistence type="predicted"/>
<sequence length="300" mass="31566">GRTGRCRPRARGDGPRLDWSSVTSFTSPPRPRGWSPGGLRMPSGMSVAPAPAGMVLLGQPARVPVARRPRARGDGPRPKGKPGPSPKSPPRPRGWSRVGAAGLVGRDVAPAPAGMVRARRHPPTPGRGRPRARGDGPCSARSRRASAGSPPRPRGWSRPIPIRRDPRGVAPAPAGMVRAGSRLPRSATSRPRARGDGPVLEPGSGVGTLSPPRPRGWSGLPDHLRPVDVVAPAPAGMVPDRRGVGVAAVRRPRARGDGPRRSTRRPWPPRSPPRPRGWSHARSVVIVTREVAPAPAGMVP</sequence>
<evidence type="ECO:0000313" key="3">
    <source>
        <dbReference type="Proteomes" id="UP000186096"/>
    </source>
</evidence>
<accession>A0A1N7GHQ6</accession>
<feature type="region of interest" description="Disordered" evidence="1">
    <location>
        <begin position="1"/>
        <end position="281"/>
    </location>
</feature>
<keyword evidence="3" id="KW-1185">Reference proteome</keyword>
<name>A0A1N7GHQ6_9ACTN</name>
<dbReference type="STRING" id="58117.SAMN05421833_12919"/>
<evidence type="ECO:0000256" key="1">
    <source>
        <dbReference type="SAM" id="MobiDB-lite"/>
    </source>
</evidence>
<feature type="non-terminal residue" evidence="2">
    <location>
        <position position="1"/>
    </location>
</feature>